<evidence type="ECO:0008006" key="5">
    <source>
        <dbReference type="Google" id="ProtNLM"/>
    </source>
</evidence>
<protein>
    <recommendedName>
        <fullName evidence="5">PA14 domain-containing protein</fullName>
    </recommendedName>
</protein>
<dbReference type="AlphaFoldDB" id="A0A9P7B8U4"/>
<reference evidence="3 4" key="1">
    <citation type="submission" date="2020-11" db="EMBL/GenBank/DDBJ databases">
        <title>Kefir isolates.</title>
        <authorList>
            <person name="Marcisauskas S."/>
            <person name="Kim Y."/>
            <person name="Blasche S."/>
        </authorList>
    </citation>
    <scope>NUCLEOTIDE SEQUENCE [LARGE SCALE GENOMIC DNA]</scope>
    <source>
        <strain evidence="3 4">OG2</strain>
    </source>
</reference>
<comment type="caution">
    <text evidence="3">The sequence shown here is derived from an EMBL/GenBank/DDBJ whole genome shotgun (WGS) entry which is preliminary data.</text>
</comment>
<keyword evidence="4" id="KW-1185">Reference proteome</keyword>
<name>A0A9P7B8U4_MAUEX</name>
<accession>A0A9P7B8U4</accession>
<evidence type="ECO:0000313" key="4">
    <source>
        <dbReference type="Proteomes" id="UP000750334"/>
    </source>
</evidence>
<organism evidence="3 4">
    <name type="scientific">Maudiozyma exigua</name>
    <name type="common">Yeast</name>
    <name type="synonym">Kazachstania exigua</name>
    <dbReference type="NCBI Taxonomy" id="34358"/>
    <lineage>
        <taxon>Eukaryota</taxon>
        <taxon>Fungi</taxon>
        <taxon>Dikarya</taxon>
        <taxon>Ascomycota</taxon>
        <taxon>Saccharomycotina</taxon>
        <taxon>Saccharomycetes</taxon>
        <taxon>Saccharomycetales</taxon>
        <taxon>Saccharomycetaceae</taxon>
        <taxon>Maudiozyma</taxon>
    </lineage>
</organism>
<dbReference type="EMBL" id="PUHR01000119">
    <property type="protein sequence ID" value="KAG0664551.1"/>
    <property type="molecule type" value="Genomic_DNA"/>
</dbReference>
<dbReference type="Gene3D" id="2.60.120.1560">
    <property type="match status" value="1"/>
</dbReference>
<feature type="transmembrane region" description="Helical" evidence="1">
    <location>
        <begin position="618"/>
        <end position="634"/>
    </location>
</feature>
<keyword evidence="1" id="KW-0812">Transmembrane</keyword>
<dbReference type="Proteomes" id="UP000750334">
    <property type="component" value="Unassembled WGS sequence"/>
</dbReference>
<evidence type="ECO:0000256" key="1">
    <source>
        <dbReference type="SAM" id="Phobius"/>
    </source>
</evidence>
<sequence length="635" mass="68541">MKTNIAYSLRQTNMHKHIFEIQFLLVIFVSITLADSSSDNPVCAVPYLATEKMGFGQYLDTIDEDIQSMSLIDQLNSLLLSSFSISYDVHDNLFIPAFEVPAPADPDDDKDDIFGQYVQVTDLAGRLATYYIAETAGDYTFSIDDADDGGALMIVNDSTHMCCQNANLDPSLKITSIRGTANIDRFIVYEFRRGGASFSFSMTLPSGERISNFEDTVGFPSSIDCSNVHSTVVITSQWSDISTTTFTSLNTIYSSPVTIETTYYVMTPTSSQSNVVSSSAEPSSILSSSVELSSILSSSAEPSSIVSSSIEPSSIESSSVETSVVSYSTRSSVGSSSVTSFVVSSFISSVEFSSTTSSLESEIPSIIESSFNSTVISFSGSLTEILPSSKSSLDVSSSLSFPYTPYPSEVVSSTYLPSSLLSTSSSYYSSHNTGVQSMFSSQFSTICNLGFTTECRTIPPTSSDYNGVCKMATNNDEICKSIVAISSTSVIIRTTVSYSSVSTTPHQTTRAITQTVITFQSENSISNLGVLFSSNQKSDVAILKSNLRNDESSSYTVVQNSNPSKTGNNGKLFFTADYITGSIDTSKFESHATSIFPTHYTSSIEFSPNSSHRVREGGFIYLLVIISLFCLLCIP</sequence>
<feature type="chain" id="PRO_5040438899" description="PA14 domain-containing protein" evidence="2">
    <location>
        <begin position="35"/>
        <end position="635"/>
    </location>
</feature>
<evidence type="ECO:0000256" key="2">
    <source>
        <dbReference type="SAM" id="SignalP"/>
    </source>
</evidence>
<proteinExistence type="predicted"/>
<gene>
    <name evidence="3" type="ORF">C6P45_000571</name>
</gene>
<keyword evidence="1" id="KW-0472">Membrane</keyword>
<evidence type="ECO:0000313" key="3">
    <source>
        <dbReference type="EMBL" id="KAG0664551.1"/>
    </source>
</evidence>
<keyword evidence="1" id="KW-1133">Transmembrane helix</keyword>
<keyword evidence="2" id="KW-0732">Signal</keyword>
<feature type="signal peptide" evidence="2">
    <location>
        <begin position="1"/>
        <end position="34"/>
    </location>
</feature>